<name>A0A8J8SVS7_HALGN</name>
<comment type="caution">
    <text evidence="2">The sequence shown here is derived from an EMBL/GenBank/DDBJ whole genome shotgun (WGS) entry which is preliminary data.</text>
</comment>
<organism evidence="2 3">
    <name type="scientific">Halteria grandinella</name>
    <dbReference type="NCBI Taxonomy" id="5974"/>
    <lineage>
        <taxon>Eukaryota</taxon>
        <taxon>Sar</taxon>
        <taxon>Alveolata</taxon>
        <taxon>Ciliophora</taxon>
        <taxon>Intramacronucleata</taxon>
        <taxon>Spirotrichea</taxon>
        <taxon>Stichotrichia</taxon>
        <taxon>Sporadotrichida</taxon>
        <taxon>Halteriidae</taxon>
        <taxon>Halteria</taxon>
    </lineage>
</organism>
<dbReference type="OrthoDB" id="307134at2759"/>
<evidence type="ECO:0000256" key="1">
    <source>
        <dbReference type="SAM" id="MobiDB-lite"/>
    </source>
</evidence>
<feature type="compositionally biased region" description="Basic and acidic residues" evidence="1">
    <location>
        <begin position="15"/>
        <end position="26"/>
    </location>
</feature>
<keyword evidence="3" id="KW-1185">Reference proteome</keyword>
<evidence type="ECO:0000313" key="2">
    <source>
        <dbReference type="EMBL" id="TNV72707.1"/>
    </source>
</evidence>
<feature type="compositionally biased region" description="Basic and acidic residues" evidence="1">
    <location>
        <begin position="41"/>
        <end position="80"/>
    </location>
</feature>
<dbReference type="AlphaFoldDB" id="A0A8J8SVS7"/>
<sequence length="150" mass="18388">MYQKNQSVVPIPQKNDQRNSFKKNEYKPQPQVPTKDYLSNESKKQDYSKTIEVRVDKKHDYLDKKIDSQDKRDQYYDKKPYSSNQKLSQDPDRNSQNLINQLKEEQQQTERLRVELSQAKDKERDYQKRMYKLLEYKIKNRIGFRFKTKR</sequence>
<protein>
    <submittedName>
        <fullName evidence="2">Uncharacterized protein</fullName>
    </submittedName>
</protein>
<dbReference type="Proteomes" id="UP000785679">
    <property type="component" value="Unassembled WGS sequence"/>
</dbReference>
<gene>
    <name evidence="2" type="ORF">FGO68_gene1478</name>
</gene>
<dbReference type="EMBL" id="RRYP01021229">
    <property type="protein sequence ID" value="TNV72707.1"/>
    <property type="molecule type" value="Genomic_DNA"/>
</dbReference>
<feature type="region of interest" description="Disordered" evidence="1">
    <location>
        <begin position="1"/>
        <end position="96"/>
    </location>
</feature>
<accession>A0A8J8SVS7</accession>
<evidence type="ECO:0000313" key="3">
    <source>
        <dbReference type="Proteomes" id="UP000785679"/>
    </source>
</evidence>
<feature type="compositionally biased region" description="Polar residues" evidence="1">
    <location>
        <begin position="81"/>
        <end position="96"/>
    </location>
</feature>
<proteinExistence type="predicted"/>
<reference evidence="2" key="1">
    <citation type="submission" date="2019-06" db="EMBL/GenBank/DDBJ databases">
        <authorList>
            <person name="Zheng W."/>
        </authorList>
    </citation>
    <scope>NUCLEOTIDE SEQUENCE</scope>
    <source>
        <strain evidence="2">QDHG01</strain>
    </source>
</reference>